<keyword evidence="1" id="KW-0813">Transport</keyword>
<reference evidence="5 6" key="1">
    <citation type="submission" date="2015-09" db="EMBL/GenBank/DDBJ databases">
        <title>A metagenomics-based metabolic model of nitrate-dependent anaerobic oxidation of methane by Methanoperedens-like archaea.</title>
        <authorList>
            <person name="Arshad A."/>
            <person name="Speth D.R."/>
            <person name="De Graaf R.M."/>
            <person name="Op Den Camp H.J."/>
            <person name="Jetten M.S."/>
            <person name="Welte C.U."/>
        </authorList>
    </citation>
    <scope>NUCLEOTIDE SEQUENCE [LARGE SCALE GENOMIC DNA]</scope>
</reference>
<dbReference type="AlphaFoldDB" id="A0A0P8CDT6"/>
<dbReference type="GO" id="GO:0016887">
    <property type="term" value="F:ATP hydrolysis activity"/>
    <property type="evidence" value="ECO:0007669"/>
    <property type="project" value="InterPro"/>
</dbReference>
<dbReference type="InterPro" id="IPR017911">
    <property type="entry name" value="MacB-like_ATP-bd"/>
</dbReference>
<dbReference type="GO" id="GO:0022857">
    <property type="term" value="F:transmembrane transporter activity"/>
    <property type="evidence" value="ECO:0007669"/>
    <property type="project" value="UniProtKB-ARBA"/>
</dbReference>
<protein>
    <submittedName>
        <fullName evidence="5">ABC transporter, ATP-binding protein</fullName>
    </submittedName>
</protein>
<sequence length="221" mass="24368">MERIGLIEINNLKKIYYMGKIEVHALRGIDLVIEKGEFVALMGPSGSGKSTLLNMIGLLDTPTSGGIVIDGIEVSSLDDNERADFRLRKMGFVFQFFSLLKELNSLENVALPMIMDDRKYTRASSLLELVGIGDRAAHYPSELSGGQQQRIAIARALANEPAILLADEPTANLDTESSNQIVGLFRELNEKGQTIVMVTHEPELGERADRIIRIKDGRVVS</sequence>
<dbReference type="SMART" id="SM00382">
    <property type="entry name" value="AAA"/>
    <property type="match status" value="1"/>
</dbReference>
<dbReference type="PROSITE" id="PS50893">
    <property type="entry name" value="ABC_TRANSPORTER_2"/>
    <property type="match status" value="1"/>
</dbReference>
<accession>A0A0P8CDT6</accession>
<dbReference type="FunFam" id="3.40.50.300:FF:000032">
    <property type="entry name" value="Export ABC transporter ATP-binding protein"/>
    <property type="match status" value="1"/>
</dbReference>
<dbReference type="Pfam" id="PF00005">
    <property type="entry name" value="ABC_tran"/>
    <property type="match status" value="1"/>
</dbReference>
<keyword evidence="2" id="KW-0547">Nucleotide-binding</keyword>
<evidence type="ECO:0000313" key="5">
    <source>
        <dbReference type="EMBL" id="KPQ45197.1"/>
    </source>
</evidence>
<evidence type="ECO:0000256" key="2">
    <source>
        <dbReference type="ARBA" id="ARBA00022741"/>
    </source>
</evidence>
<dbReference type="PANTHER" id="PTHR24220:SF86">
    <property type="entry name" value="ABC TRANSPORTER ABCH.1"/>
    <property type="match status" value="1"/>
</dbReference>
<dbReference type="PANTHER" id="PTHR24220">
    <property type="entry name" value="IMPORT ATP-BINDING PROTEIN"/>
    <property type="match status" value="1"/>
</dbReference>
<dbReference type="Gene3D" id="3.40.50.300">
    <property type="entry name" value="P-loop containing nucleotide triphosphate hydrolases"/>
    <property type="match status" value="1"/>
</dbReference>
<dbReference type="InterPro" id="IPR015854">
    <property type="entry name" value="ABC_transpr_LolD-like"/>
</dbReference>
<name>A0A0P8CDT6_9EURY</name>
<feature type="domain" description="ABC transporter" evidence="4">
    <location>
        <begin position="7"/>
        <end position="220"/>
    </location>
</feature>
<dbReference type="GO" id="GO:0005524">
    <property type="term" value="F:ATP binding"/>
    <property type="evidence" value="ECO:0007669"/>
    <property type="project" value="UniProtKB-KW"/>
</dbReference>
<dbReference type="InterPro" id="IPR003439">
    <property type="entry name" value="ABC_transporter-like_ATP-bd"/>
</dbReference>
<proteinExistence type="predicted"/>
<dbReference type="EMBL" id="LKCM01000018">
    <property type="protein sequence ID" value="KPQ45197.1"/>
    <property type="molecule type" value="Genomic_DNA"/>
</dbReference>
<organism evidence="5 6">
    <name type="scientific">Candidatus Methanoperedens nitratireducens</name>
    <dbReference type="NCBI Taxonomy" id="1392998"/>
    <lineage>
        <taxon>Archaea</taxon>
        <taxon>Methanobacteriati</taxon>
        <taxon>Methanobacteriota</taxon>
        <taxon>Stenosarchaea group</taxon>
        <taxon>Methanomicrobia</taxon>
        <taxon>Methanosarcinales</taxon>
        <taxon>ANME-2 cluster</taxon>
        <taxon>Candidatus Methanoperedentaceae</taxon>
        <taxon>Candidatus Methanoperedens</taxon>
    </lineage>
</organism>
<dbReference type="PROSITE" id="PS00211">
    <property type="entry name" value="ABC_TRANSPORTER_1"/>
    <property type="match status" value="1"/>
</dbReference>
<dbReference type="Proteomes" id="UP000050360">
    <property type="component" value="Unassembled WGS sequence"/>
</dbReference>
<comment type="caution">
    <text evidence="5">The sequence shown here is derived from an EMBL/GenBank/DDBJ whole genome shotgun (WGS) entry which is preliminary data.</text>
</comment>
<dbReference type="GO" id="GO:0005886">
    <property type="term" value="C:plasma membrane"/>
    <property type="evidence" value="ECO:0007669"/>
    <property type="project" value="TreeGrafter"/>
</dbReference>
<dbReference type="InterPro" id="IPR027417">
    <property type="entry name" value="P-loop_NTPase"/>
</dbReference>
<dbReference type="GO" id="GO:0098796">
    <property type="term" value="C:membrane protein complex"/>
    <property type="evidence" value="ECO:0007669"/>
    <property type="project" value="UniProtKB-ARBA"/>
</dbReference>
<evidence type="ECO:0000313" key="6">
    <source>
        <dbReference type="Proteomes" id="UP000050360"/>
    </source>
</evidence>
<keyword evidence="3 5" id="KW-0067">ATP-binding</keyword>
<evidence type="ECO:0000256" key="1">
    <source>
        <dbReference type="ARBA" id="ARBA00022448"/>
    </source>
</evidence>
<dbReference type="InterPro" id="IPR017871">
    <property type="entry name" value="ABC_transporter-like_CS"/>
</dbReference>
<dbReference type="CDD" id="cd03255">
    <property type="entry name" value="ABC_MJ0796_LolCDE_FtsE"/>
    <property type="match status" value="1"/>
</dbReference>
<evidence type="ECO:0000259" key="4">
    <source>
        <dbReference type="PROSITE" id="PS50893"/>
    </source>
</evidence>
<dbReference type="InterPro" id="IPR003593">
    <property type="entry name" value="AAA+_ATPase"/>
</dbReference>
<gene>
    <name evidence="5" type="ORF">MPEBLZ_00219</name>
</gene>
<dbReference type="SUPFAM" id="SSF52540">
    <property type="entry name" value="P-loop containing nucleoside triphosphate hydrolases"/>
    <property type="match status" value="1"/>
</dbReference>
<evidence type="ECO:0000256" key="3">
    <source>
        <dbReference type="ARBA" id="ARBA00022840"/>
    </source>
</evidence>